<evidence type="ECO:0000313" key="6">
    <source>
        <dbReference type="EMBL" id="OZI64530.1"/>
    </source>
</evidence>
<keyword evidence="7" id="KW-1185">Reference proteome</keyword>
<evidence type="ECO:0000256" key="3">
    <source>
        <dbReference type="ARBA" id="ARBA00022989"/>
    </source>
</evidence>
<feature type="transmembrane region" description="Helical" evidence="5">
    <location>
        <begin position="12"/>
        <end position="32"/>
    </location>
</feature>
<comment type="subcellular location">
    <subcellularLocation>
        <location evidence="1">Membrane</location>
        <topology evidence="1">Multi-pass membrane protein</topology>
    </subcellularLocation>
</comment>
<accession>A0A261UTE6</accession>
<proteinExistence type="predicted"/>
<dbReference type="InterPro" id="IPR032808">
    <property type="entry name" value="DoxX"/>
</dbReference>
<reference evidence="6 7" key="1">
    <citation type="submission" date="2017-05" db="EMBL/GenBank/DDBJ databases">
        <title>Complete and WGS of Bordetella genogroups.</title>
        <authorList>
            <person name="Spilker T."/>
            <person name="LiPuma J."/>
        </authorList>
    </citation>
    <scope>NUCLEOTIDE SEQUENCE [LARGE SCALE GENOMIC DNA]</scope>
    <source>
        <strain evidence="6 7">AU9919</strain>
    </source>
</reference>
<keyword evidence="4 5" id="KW-0472">Membrane</keyword>
<keyword evidence="3 5" id="KW-1133">Transmembrane helix</keyword>
<feature type="transmembrane region" description="Helical" evidence="5">
    <location>
        <begin position="76"/>
        <end position="94"/>
    </location>
</feature>
<evidence type="ECO:0000256" key="1">
    <source>
        <dbReference type="ARBA" id="ARBA00004141"/>
    </source>
</evidence>
<dbReference type="AlphaFoldDB" id="A0A261UTE6"/>
<evidence type="ECO:0008006" key="8">
    <source>
        <dbReference type="Google" id="ProtNLM"/>
    </source>
</evidence>
<comment type="caution">
    <text evidence="6">The sequence shown here is derived from an EMBL/GenBank/DDBJ whole genome shotgun (WGS) entry which is preliminary data.</text>
</comment>
<evidence type="ECO:0000313" key="7">
    <source>
        <dbReference type="Proteomes" id="UP000216885"/>
    </source>
</evidence>
<protein>
    <recommendedName>
        <fullName evidence="8">DoxX family protein</fullName>
    </recommendedName>
</protein>
<feature type="transmembrane region" description="Helical" evidence="5">
    <location>
        <begin position="109"/>
        <end position="128"/>
    </location>
</feature>
<keyword evidence="2 5" id="KW-0812">Transmembrane</keyword>
<evidence type="ECO:0000256" key="2">
    <source>
        <dbReference type="ARBA" id="ARBA00022692"/>
    </source>
</evidence>
<dbReference type="EMBL" id="NEVQ01000003">
    <property type="protein sequence ID" value="OZI64530.1"/>
    <property type="molecule type" value="Genomic_DNA"/>
</dbReference>
<name>A0A261UTE6_9BORD</name>
<organism evidence="6 7">
    <name type="scientific">Bordetella genomosp. 4</name>
    <dbReference type="NCBI Taxonomy" id="463044"/>
    <lineage>
        <taxon>Bacteria</taxon>
        <taxon>Pseudomonadati</taxon>
        <taxon>Pseudomonadota</taxon>
        <taxon>Betaproteobacteria</taxon>
        <taxon>Burkholderiales</taxon>
        <taxon>Alcaligenaceae</taxon>
        <taxon>Bordetella</taxon>
    </lineage>
</organism>
<dbReference type="Proteomes" id="UP000216885">
    <property type="component" value="Unassembled WGS sequence"/>
</dbReference>
<evidence type="ECO:0000256" key="5">
    <source>
        <dbReference type="SAM" id="Phobius"/>
    </source>
</evidence>
<dbReference type="Pfam" id="PF07681">
    <property type="entry name" value="DoxX"/>
    <property type="match status" value="1"/>
</dbReference>
<feature type="transmembrane region" description="Helical" evidence="5">
    <location>
        <begin position="52"/>
        <end position="71"/>
    </location>
</feature>
<gene>
    <name evidence="6" type="ORF">CAL20_02405</name>
</gene>
<dbReference type="RefSeq" id="WP_094837294.1">
    <property type="nucleotide sequence ID" value="NZ_NEVQ01000003.1"/>
</dbReference>
<dbReference type="GO" id="GO:0016020">
    <property type="term" value="C:membrane"/>
    <property type="evidence" value="ECO:0007669"/>
    <property type="project" value="UniProtKB-SubCell"/>
</dbReference>
<evidence type="ECO:0000256" key="4">
    <source>
        <dbReference type="ARBA" id="ARBA00023136"/>
    </source>
</evidence>
<sequence>MRTRIGSVLDSRWLWITARVLVAIVFLSSGLAKLIGLPGSQGQMPSGGLQPAWLLNISTATILIGGAVLIILDKALWLGAAALVALLLLTRLIVHCLQAPEAPQAAQAMYWGLEHISLIGGLLATAIASRYRRRLHMALELYCGVSKR</sequence>